<sequence>MGSDGAPCKPGKKIGVSLPPRRDTRSSLLMEEVSFATLADTAYVKLLHESPVMGMSDCDEGDDRDVMKPGSRAWSWLKLRPALPNGRDLKEVVHWGLAKSRSHNTWNWLQPPGKESFQFDPTKRWPQGW</sequence>
<dbReference type="Proteomes" id="UP000006727">
    <property type="component" value="Chromosome 10"/>
</dbReference>
<reference evidence="2 4" key="2">
    <citation type="journal article" date="2018" name="Plant J.">
        <title>The Physcomitrella patens chromosome-scale assembly reveals moss genome structure and evolution.</title>
        <authorList>
            <person name="Lang D."/>
            <person name="Ullrich K.K."/>
            <person name="Murat F."/>
            <person name="Fuchs J."/>
            <person name="Jenkins J."/>
            <person name="Haas F.B."/>
            <person name="Piednoel M."/>
            <person name="Gundlach H."/>
            <person name="Van Bel M."/>
            <person name="Meyberg R."/>
            <person name="Vives C."/>
            <person name="Morata J."/>
            <person name="Symeonidi A."/>
            <person name="Hiss M."/>
            <person name="Muchero W."/>
            <person name="Kamisugi Y."/>
            <person name="Saleh O."/>
            <person name="Blanc G."/>
            <person name="Decker E.L."/>
            <person name="van Gessel N."/>
            <person name="Grimwood J."/>
            <person name="Hayes R.D."/>
            <person name="Graham S.W."/>
            <person name="Gunter L.E."/>
            <person name="McDaniel S.F."/>
            <person name="Hoernstein S.N.W."/>
            <person name="Larsson A."/>
            <person name="Li F.W."/>
            <person name="Perroud P.F."/>
            <person name="Phillips J."/>
            <person name="Ranjan P."/>
            <person name="Rokshar D.S."/>
            <person name="Rothfels C.J."/>
            <person name="Schneider L."/>
            <person name="Shu S."/>
            <person name="Stevenson D.W."/>
            <person name="Thummler F."/>
            <person name="Tillich M."/>
            <person name="Villarreal Aguilar J.C."/>
            <person name="Widiez T."/>
            <person name="Wong G.K."/>
            <person name="Wymore A."/>
            <person name="Zhang Y."/>
            <person name="Zimmer A.D."/>
            <person name="Quatrano R.S."/>
            <person name="Mayer K.F.X."/>
            <person name="Goodstein D."/>
            <person name="Casacuberta J.M."/>
            <person name="Vandepoele K."/>
            <person name="Reski R."/>
            <person name="Cuming A.C."/>
            <person name="Tuskan G.A."/>
            <person name="Maumus F."/>
            <person name="Salse J."/>
            <person name="Schmutz J."/>
            <person name="Rensing S.A."/>
        </authorList>
    </citation>
    <scope>NUCLEOTIDE SEQUENCE [LARGE SCALE GENOMIC DNA]</scope>
    <source>
        <strain evidence="3 4">cv. Gransden 2004</strain>
    </source>
</reference>
<gene>
    <name evidence="2" type="ORF">PHYPA_013542</name>
</gene>
<evidence type="ECO:0000313" key="4">
    <source>
        <dbReference type="Proteomes" id="UP000006727"/>
    </source>
</evidence>
<dbReference type="EMBL" id="ABEU02000010">
    <property type="protein sequence ID" value="PNR46423.1"/>
    <property type="molecule type" value="Genomic_DNA"/>
</dbReference>
<evidence type="ECO:0000313" key="2">
    <source>
        <dbReference type="EMBL" id="PNR46423.1"/>
    </source>
</evidence>
<organism evidence="2">
    <name type="scientific">Physcomitrium patens</name>
    <name type="common">Spreading-leaved earth moss</name>
    <name type="synonym">Physcomitrella patens</name>
    <dbReference type="NCBI Taxonomy" id="3218"/>
    <lineage>
        <taxon>Eukaryota</taxon>
        <taxon>Viridiplantae</taxon>
        <taxon>Streptophyta</taxon>
        <taxon>Embryophyta</taxon>
        <taxon>Bryophyta</taxon>
        <taxon>Bryophytina</taxon>
        <taxon>Bryopsida</taxon>
        <taxon>Funariidae</taxon>
        <taxon>Funariales</taxon>
        <taxon>Funariaceae</taxon>
        <taxon>Physcomitrium</taxon>
    </lineage>
</organism>
<evidence type="ECO:0000256" key="1">
    <source>
        <dbReference type="SAM" id="MobiDB-lite"/>
    </source>
</evidence>
<evidence type="ECO:0000313" key="3">
    <source>
        <dbReference type="EnsemblPlants" id="PAC:32901067.CDS.1"/>
    </source>
</evidence>
<dbReference type="Gramene" id="Pp3c10_7210V3.2">
    <property type="protein sequence ID" value="PAC:32901068.CDS.1"/>
    <property type="gene ID" value="Pp3c10_7210"/>
</dbReference>
<proteinExistence type="predicted"/>
<keyword evidence="4" id="KW-1185">Reference proteome</keyword>
<accession>A0A2K1JY23</accession>
<name>A0A2K1JY23_PHYPA</name>
<protein>
    <submittedName>
        <fullName evidence="2 3">Uncharacterized protein</fullName>
    </submittedName>
</protein>
<dbReference type="AlphaFoldDB" id="A0A2K1JY23"/>
<reference evidence="3" key="3">
    <citation type="submission" date="2020-12" db="UniProtKB">
        <authorList>
            <consortium name="EnsemblPlants"/>
        </authorList>
    </citation>
    <scope>IDENTIFICATION</scope>
</reference>
<dbReference type="EnsemblPlants" id="Pp3c10_7210V3.1">
    <property type="protein sequence ID" value="PAC:32901067.CDS.1"/>
    <property type="gene ID" value="Pp3c10_7210"/>
</dbReference>
<dbReference type="InParanoid" id="A0A2K1JY23"/>
<feature type="region of interest" description="Disordered" evidence="1">
    <location>
        <begin position="1"/>
        <end position="21"/>
    </location>
</feature>
<dbReference type="PaxDb" id="3218-PP1S58_17V6.1"/>
<reference evidence="2 4" key="1">
    <citation type="journal article" date="2008" name="Science">
        <title>The Physcomitrella genome reveals evolutionary insights into the conquest of land by plants.</title>
        <authorList>
            <person name="Rensing S."/>
            <person name="Lang D."/>
            <person name="Zimmer A."/>
            <person name="Terry A."/>
            <person name="Salamov A."/>
            <person name="Shapiro H."/>
            <person name="Nishiyama T."/>
            <person name="Perroud P.-F."/>
            <person name="Lindquist E."/>
            <person name="Kamisugi Y."/>
            <person name="Tanahashi T."/>
            <person name="Sakakibara K."/>
            <person name="Fujita T."/>
            <person name="Oishi K."/>
            <person name="Shin-I T."/>
            <person name="Kuroki Y."/>
            <person name="Toyoda A."/>
            <person name="Suzuki Y."/>
            <person name="Hashimoto A."/>
            <person name="Yamaguchi K."/>
            <person name="Sugano A."/>
            <person name="Kohara Y."/>
            <person name="Fujiyama A."/>
            <person name="Anterola A."/>
            <person name="Aoki S."/>
            <person name="Ashton N."/>
            <person name="Barbazuk W.B."/>
            <person name="Barker E."/>
            <person name="Bennetzen J."/>
            <person name="Bezanilla M."/>
            <person name="Blankenship R."/>
            <person name="Cho S.H."/>
            <person name="Dutcher S."/>
            <person name="Estelle M."/>
            <person name="Fawcett J.A."/>
            <person name="Gundlach H."/>
            <person name="Hanada K."/>
            <person name="Heyl A."/>
            <person name="Hicks K.A."/>
            <person name="Hugh J."/>
            <person name="Lohr M."/>
            <person name="Mayer K."/>
            <person name="Melkozernov A."/>
            <person name="Murata T."/>
            <person name="Nelson D."/>
            <person name="Pils B."/>
            <person name="Prigge M."/>
            <person name="Reiss B."/>
            <person name="Renner T."/>
            <person name="Rombauts S."/>
            <person name="Rushton P."/>
            <person name="Sanderfoot A."/>
            <person name="Schween G."/>
            <person name="Shiu S.-H."/>
            <person name="Stueber K."/>
            <person name="Theodoulou F.L."/>
            <person name="Tu H."/>
            <person name="Van de Peer Y."/>
            <person name="Verrier P.J."/>
            <person name="Waters E."/>
            <person name="Wood A."/>
            <person name="Yang L."/>
            <person name="Cove D."/>
            <person name="Cuming A."/>
            <person name="Hasebe M."/>
            <person name="Lucas S."/>
            <person name="Mishler D.B."/>
            <person name="Reski R."/>
            <person name="Grigoriev I."/>
            <person name="Quatrano R.S."/>
            <person name="Boore J.L."/>
        </authorList>
    </citation>
    <scope>NUCLEOTIDE SEQUENCE [LARGE SCALE GENOMIC DNA]</scope>
    <source>
        <strain evidence="3 4">cv. Gransden 2004</strain>
    </source>
</reference>
<dbReference type="Gramene" id="Pp3c10_7210V3.1">
    <property type="protein sequence ID" value="PAC:32901067.CDS.1"/>
    <property type="gene ID" value="Pp3c10_7210"/>
</dbReference>
<dbReference type="EnsemblPlants" id="Pp3c10_7210V3.2">
    <property type="protein sequence ID" value="PAC:32901068.CDS.1"/>
    <property type="gene ID" value="Pp3c10_7210"/>
</dbReference>